<reference evidence="1" key="1">
    <citation type="submission" date="2018-06" db="EMBL/GenBank/DDBJ databases">
        <authorList>
            <person name="Zhirakovskaya E."/>
        </authorList>
    </citation>
    <scope>NUCLEOTIDE SEQUENCE</scope>
</reference>
<dbReference type="SMART" id="SM00938">
    <property type="entry name" value="P-II"/>
    <property type="match status" value="1"/>
</dbReference>
<dbReference type="AlphaFoldDB" id="A0A3B0SCJ5"/>
<dbReference type="PANTHER" id="PTHR30115">
    <property type="entry name" value="NITROGEN REGULATORY PROTEIN P-II"/>
    <property type="match status" value="1"/>
</dbReference>
<dbReference type="GO" id="GO:0005524">
    <property type="term" value="F:ATP binding"/>
    <property type="evidence" value="ECO:0007669"/>
    <property type="project" value="TreeGrafter"/>
</dbReference>
<dbReference type="PROSITE" id="PS51343">
    <property type="entry name" value="PII_GLNB_DOM"/>
    <property type="match status" value="1"/>
</dbReference>
<dbReference type="SUPFAM" id="SSF54913">
    <property type="entry name" value="GlnB-like"/>
    <property type="match status" value="1"/>
</dbReference>
<dbReference type="Gene3D" id="3.30.70.120">
    <property type="match status" value="1"/>
</dbReference>
<proteinExistence type="predicted"/>
<gene>
    <name evidence="1" type="ORF">MNBD_ALPHA06-1897</name>
</gene>
<accession>A0A3B0SCJ5</accession>
<dbReference type="EMBL" id="UOEE01000331">
    <property type="protein sequence ID" value="VAW02020.1"/>
    <property type="molecule type" value="Genomic_DNA"/>
</dbReference>
<dbReference type="GO" id="GO:0030234">
    <property type="term" value="F:enzyme regulator activity"/>
    <property type="evidence" value="ECO:0007669"/>
    <property type="project" value="InterPro"/>
</dbReference>
<dbReference type="InterPro" id="IPR015867">
    <property type="entry name" value="N-reg_PII/ATP_PRibTrfase_C"/>
</dbReference>
<dbReference type="GO" id="GO:0006808">
    <property type="term" value="P:regulation of nitrogen utilization"/>
    <property type="evidence" value="ECO:0007669"/>
    <property type="project" value="InterPro"/>
</dbReference>
<evidence type="ECO:0000313" key="1">
    <source>
        <dbReference type="EMBL" id="VAW02020.1"/>
    </source>
</evidence>
<sequence length="104" mass="11787">MTYNEITAIVDLLAIKRVRQSLRAINIPGITVFRVKGYGKHKNFFRRGLMQQHSCLSVIASEQQTDHIVQTILDAAHTGLEGDGIVSVKPLSRFYSIYDKKQIQ</sequence>
<evidence type="ECO:0008006" key="2">
    <source>
        <dbReference type="Google" id="ProtNLM"/>
    </source>
</evidence>
<organism evidence="1">
    <name type="scientific">hydrothermal vent metagenome</name>
    <dbReference type="NCBI Taxonomy" id="652676"/>
    <lineage>
        <taxon>unclassified sequences</taxon>
        <taxon>metagenomes</taxon>
        <taxon>ecological metagenomes</taxon>
    </lineage>
</organism>
<protein>
    <recommendedName>
        <fullName evidence="2">Nitrogen regulatory protein P-II</fullName>
    </recommendedName>
</protein>
<dbReference type="InterPro" id="IPR002187">
    <property type="entry name" value="N-reg_PII"/>
</dbReference>
<dbReference type="InterPro" id="IPR011322">
    <property type="entry name" value="N-reg_PII-like_a/b"/>
</dbReference>
<dbReference type="GO" id="GO:0005829">
    <property type="term" value="C:cytosol"/>
    <property type="evidence" value="ECO:0007669"/>
    <property type="project" value="TreeGrafter"/>
</dbReference>
<dbReference type="PRINTS" id="PR00340">
    <property type="entry name" value="PIIGLNB"/>
</dbReference>
<dbReference type="PANTHER" id="PTHR30115:SF11">
    <property type="entry name" value="NITROGEN REGULATORY PROTEIN P-II HOMOLOG"/>
    <property type="match status" value="1"/>
</dbReference>
<name>A0A3B0SCJ5_9ZZZZ</name>
<dbReference type="Pfam" id="PF00543">
    <property type="entry name" value="P-II"/>
    <property type="match status" value="1"/>
</dbReference>